<dbReference type="PANTHER" id="PTHR31669">
    <property type="entry name" value="PROTEIN FAR1-RELATED SEQUENCE 10-RELATED"/>
    <property type="match status" value="1"/>
</dbReference>
<keyword evidence="4 6" id="KW-0862">Zinc</keyword>
<comment type="caution">
    <text evidence="9">The sequence shown here is derived from an EMBL/GenBank/DDBJ whole genome shotgun (WGS) entry which is preliminary data.</text>
</comment>
<keyword evidence="2 6" id="KW-0479">Metal-binding</keyword>
<organism evidence="9 10">
    <name type="scientific">Rubus argutus</name>
    <name type="common">Southern blackberry</name>
    <dbReference type="NCBI Taxonomy" id="59490"/>
    <lineage>
        <taxon>Eukaryota</taxon>
        <taxon>Viridiplantae</taxon>
        <taxon>Streptophyta</taxon>
        <taxon>Embryophyta</taxon>
        <taxon>Tracheophyta</taxon>
        <taxon>Spermatophyta</taxon>
        <taxon>Magnoliopsida</taxon>
        <taxon>eudicotyledons</taxon>
        <taxon>Gunneridae</taxon>
        <taxon>Pentapetalae</taxon>
        <taxon>rosids</taxon>
        <taxon>fabids</taxon>
        <taxon>Rosales</taxon>
        <taxon>Rosaceae</taxon>
        <taxon>Rosoideae</taxon>
        <taxon>Rosoideae incertae sedis</taxon>
        <taxon>Rubus</taxon>
    </lineage>
</organism>
<keyword evidence="3 5" id="KW-0863">Zinc-finger</keyword>
<comment type="function">
    <text evidence="6">Putative transcription activator involved in regulating light control of development.</text>
</comment>
<evidence type="ECO:0000259" key="8">
    <source>
        <dbReference type="PROSITE" id="PS50966"/>
    </source>
</evidence>
<evidence type="ECO:0000313" key="10">
    <source>
        <dbReference type="Proteomes" id="UP001457282"/>
    </source>
</evidence>
<proteinExistence type="inferred from homology"/>
<dbReference type="SMART" id="SM00575">
    <property type="entry name" value="ZnF_PMZ"/>
    <property type="match status" value="1"/>
</dbReference>
<accession>A0AAW1Y409</accession>
<evidence type="ECO:0000313" key="9">
    <source>
        <dbReference type="EMBL" id="KAK9943196.1"/>
    </source>
</evidence>
<evidence type="ECO:0000256" key="4">
    <source>
        <dbReference type="ARBA" id="ARBA00022833"/>
    </source>
</evidence>
<comment type="subcellular location">
    <subcellularLocation>
        <location evidence="6">Nucleus</location>
    </subcellularLocation>
</comment>
<comment type="similarity">
    <text evidence="1 6">Belongs to the FHY3/FAR1 family.</text>
</comment>
<dbReference type="InterPro" id="IPR031052">
    <property type="entry name" value="FHY3/FAR1"/>
</dbReference>
<feature type="region of interest" description="Disordered" evidence="7">
    <location>
        <begin position="214"/>
        <end position="236"/>
    </location>
</feature>
<evidence type="ECO:0000256" key="5">
    <source>
        <dbReference type="PROSITE-ProRule" id="PRU00325"/>
    </source>
</evidence>
<dbReference type="Proteomes" id="UP001457282">
    <property type="component" value="Unassembled WGS sequence"/>
</dbReference>
<keyword evidence="6" id="KW-0539">Nucleus</keyword>
<evidence type="ECO:0000256" key="2">
    <source>
        <dbReference type="ARBA" id="ARBA00022723"/>
    </source>
</evidence>
<dbReference type="GO" id="GO:0006355">
    <property type="term" value="P:regulation of DNA-templated transcription"/>
    <property type="evidence" value="ECO:0007669"/>
    <property type="project" value="UniProtKB-UniRule"/>
</dbReference>
<dbReference type="PROSITE" id="PS50966">
    <property type="entry name" value="ZF_SWIM"/>
    <property type="match status" value="1"/>
</dbReference>
<dbReference type="PANTHER" id="PTHR31669:SF292">
    <property type="entry name" value="OS02G0262500 PROTEIN"/>
    <property type="match status" value="1"/>
</dbReference>
<dbReference type="InterPro" id="IPR006564">
    <property type="entry name" value="Znf_PMZ"/>
</dbReference>
<dbReference type="EMBL" id="JBEDUW010000002">
    <property type="protein sequence ID" value="KAK9943196.1"/>
    <property type="molecule type" value="Genomic_DNA"/>
</dbReference>
<dbReference type="AlphaFoldDB" id="A0AAW1Y409"/>
<reference evidence="9 10" key="1">
    <citation type="journal article" date="2023" name="G3 (Bethesda)">
        <title>A chromosome-length genome assembly and annotation of blackberry (Rubus argutus, cv. 'Hillquist').</title>
        <authorList>
            <person name="Bruna T."/>
            <person name="Aryal R."/>
            <person name="Dudchenko O."/>
            <person name="Sargent D.J."/>
            <person name="Mead D."/>
            <person name="Buti M."/>
            <person name="Cavallini A."/>
            <person name="Hytonen T."/>
            <person name="Andres J."/>
            <person name="Pham M."/>
            <person name="Weisz D."/>
            <person name="Mascagni F."/>
            <person name="Usai G."/>
            <person name="Natali L."/>
            <person name="Bassil N."/>
            <person name="Fernandez G.E."/>
            <person name="Lomsadze A."/>
            <person name="Armour M."/>
            <person name="Olukolu B."/>
            <person name="Poorten T."/>
            <person name="Britton C."/>
            <person name="Davik J."/>
            <person name="Ashrafi H."/>
            <person name="Aiden E.L."/>
            <person name="Borodovsky M."/>
            <person name="Worthington M."/>
        </authorList>
    </citation>
    <scope>NUCLEOTIDE SEQUENCE [LARGE SCALE GENOMIC DNA]</scope>
    <source>
        <strain evidence="9">PI 553951</strain>
    </source>
</reference>
<sequence>MHSKLKKEIGRYTRLCEVMPRLEKTLGRIRNCVLAENFRSKNCVRVYDTHMRGIEEQVCKVFTDDIFVMIKSQINFEKSQYNKPERKWCEEYQINGGKTSLCCSCKQYESDGIPCAHIFCVMKCEMMTDYPKSMVMKRWSKEAGETTIPPKIPRKYLDKAAQVSRYSALISQCSQACLNYSFSDEGFNAAMIEFGRMNEESMKYKDANQEEIPNVPELNPNVLRDPPVAKTKGMHTNRTNNIESSKAEQRVVAFVVCQVTIGVHVMWAGKMPLTE</sequence>
<keyword evidence="10" id="KW-1185">Reference proteome</keyword>
<protein>
    <recommendedName>
        <fullName evidence="6">Protein FAR1-RELATED SEQUENCE</fullName>
    </recommendedName>
</protein>
<evidence type="ECO:0000256" key="6">
    <source>
        <dbReference type="RuleBase" id="RU367018"/>
    </source>
</evidence>
<dbReference type="GO" id="GO:0008270">
    <property type="term" value="F:zinc ion binding"/>
    <property type="evidence" value="ECO:0007669"/>
    <property type="project" value="UniProtKB-UniRule"/>
</dbReference>
<name>A0AAW1Y409_RUBAR</name>
<evidence type="ECO:0000256" key="7">
    <source>
        <dbReference type="SAM" id="MobiDB-lite"/>
    </source>
</evidence>
<evidence type="ECO:0000256" key="1">
    <source>
        <dbReference type="ARBA" id="ARBA00005889"/>
    </source>
</evidence>
<dbReference type="InterPro" id="IPR007527">
    <property type="entry name" value="Znf_SWIM"/>
</dbReference>
<dbReference type="GO" id="GO:0005634">
    <property type="term" value="C:nucleus"/>
    <property type="evidence" value="ECO:0007669"/>
    <property type="project" value="UniProtKB-SubCell"/>
</dbReference>
<gene>
    <name evidence="9" type="ORF">M0R45_008813</name>
</gene>
<feature type="domain" description="SWIM-type" evidence="8">
    <location>
        <begin position="92"/>
        <end position="126"/>
    </location>
</feature>
<evidence type="ECO:0000256" key="3">
    <source>
        <dbReference type="ARBA" id="ARBA00022771"/>
    </source>
</evidence>